<name>A0A9X1X4I8_9SPHI</name>
<feature type="signal peptide" evidence="1">
    <location>
        <begin position="1"/>
        <end position="22"/>
    </location>
</feature>
<dbReference type="InterPro" id="IPR039437">
    <property type="entry name" value="FrzH/put_lumazine-bd"/>
</dbReference>
<dbReference type="SUPFAM" id="SSF54427">
    <property type="entry name" value="NTF2-like"/>
    <property type="match status" value="1"/>
</dbReference>
<dbReference type="EMBL" id="JALJEJ010000002">
    <property type="protein sequence ID" value="MCJ8209473.1"/>
    <property type="molecule type" value="Genomic_DNA"/>
</dbReference>
<keyword evidence="1" id="KW-0732">Signal</keyword>
<sequence>MKTLKSLVLGLCLLAVCGVANANIKNDDKAASPYFAINTYVDAVTRGKVTDFDQAVDASAKFSMLRGKQILSFDKAEMSNYVKENQNIEQACTVSTSIVNSNADLTVVKVEMKYDEFVRTNYVTLSNTGGSWKITNVYSVFK</sequence>
<keyword evidence="3" id="KW-1185">Reference proteome</keyword>
<gene>
    <name evidence="2" type="ORF">MUY27_07115</name>
</gene>
<evidence type="ECO:0000313" key="3">
    <source>
        <dbReference type="Proteomes" id="UP001139450"/>
    </source>
</evidence>
<reference evidence="2" key="1">
    <citation type="submission" date="2022-04" db="EMBL/GenBank/DDBJ databases">
        <title>Mucilaginibacter sp. RS28 isolated from freshwater.</title>
        <authorList>
            <person name="Ko S.-R."/>
        </authorList>
    </citation>
    <scope>NUCLEOTIDE SEQUENCE</scope>
    <source>
        <strain evidence="2">RS28</strain>
    </source>
</reference>
<proteinExistence type="predicted"/>
<dbReference type="Proteomes" id="UP001139450">
    <property type="component" value="Unassembled WGS sequence"/>
</dbReference>
<evidence type="ECO:0000256" key="1">
    <source>
        <dbReference type="SAM" id="SignalP"/>
    </source>
</evidence>
<protein>
    <submittedName>
        <fullName evidence="2">Nuclear transport factor 2 family protein</fullName>
    </submittedName>
</protein>
<dbReference type="Gene3D" id="3.10.450.50">
    <property type="match status" value="1"/>
</dbReference>
<dbReference type="AlphaFoldDB" id="A0A9X1X4I8"/>
<comment type="caution">
    <text evidence="2">The sequence shown here is derived from an EMBL/GenBank/DDBJ whole genome shotgun (WGS) entry which is preliminary data.</text>
</comment>
<feature type="chain" id="PRO_5040969721" evidence="1">
    <location>
        <begin position="23"/>
        <end position="142"/>
    </location>
</feature>
<organism evidence="2 3">
    <name type="scientific">Mucilaginibacter straminoryzae</name>
    <dbReference type="NCBI Taxonomy" id="2932774"/>
    <lineage>
        <taxon>Bacteria</taxon>
        <taxon>Pseudomonadati</taxon>
        <taxon>Bacteroidota</taxon>
        <taxon>Sphingobacteriia</taxon>
        <taxon>Sphingobacteriales</taxon>
        <taxon>Sphingobacteriaceae</taxon>
        <taxon>Mucilaginibacter</taxon>
    </lineage>
</organism>
<dbReference type="InterPro" id="IPR032710">
    <property type="entry name" value="NTF2-like_dom_sf"/>
</dbReference>
<dbReference type="RefSeq" id="WP_245129299.1">
    <property type="nucleotide sequence ID" value="NZ_JALJEJ010000002.1"/>
</dbReference>
<dbReference type="Pfam" id="PF12893">
    <property type="entry name" value="Lumazine_bd_2"/>
    <property type="match status" value="1"/>
</dbReference>
<accession>A0A9X1X4I8</accession>
<evidence type="ECO:0000313" key="2">
    <source>
        <dbReference type="EMBL" id="MCJ8209473.1"/>
    </source>
</evidence>